<evidence type="ECO:0000313" key="1">
    <source>
        <dbReference type="EMBL" id="MFD1673534.1"/>
    </source>
</evidence>
<sequence>MNRFFKNLFSPKTLIYIAQNHDDYFRVLRKLDDCNVRYSVKTPMNLNGPVGGFSSRDTQINFYEIYVKKEDEGKAIMAINPE</sequence>
<name>A0ABW4JBW1_9BACL</name>
<comment type="caution">
    <text evidence="1">The sequence shown here is derived from an EMBL/GenBank/DDBJ whole genome shotgun (WGS) entry which is preliminary data.</text>
</comment>
<evidence type="ECO:0000313" key="2">
    <source>
        <dbReference type="Proteomes" id="UP001597079"/>
    </source>
</evidence>
<gene>
    <name evidence="1" type="ORF">ACFSB2_02250</name>
</gene>
<accession>A0ABW4JBW1</accession>
<reference evidence="2" key="1">
    <citation type="journal article" date="2019" name="Int. J. Syst. Evol. Microbiol.">
        <title>The Global Catalogue of Microorganisms (GCM) 10K type strain sequencing project: providing services to taxonomists for standard genome sequencing and annotation.</title>
        <authorList>
            <consortium name="The Broad Institute Genomics Platform"/>
            <consortium name="The Broad Institute Genome Sequencing Center for Infectious Disease"/>
            <person name="Wu L."/>
            <person name="Ma J."/>
        </authorList>
    </citation>
    <scope>NUCLEOTIDE SEQUENCE [LARGE SCALE GENOMIC DNA]</scope>
    <source>
        <strain evidence="2">CGMCC 1.12286</strain>
    </source>
</reference>
<evidence type="ECO:0008006" key="3">
    <source>
        <dbReference type="Google" id="ProtNLM"/>
    </source>
</evidence>
<protein>
    <recommendedName>
        <fullName evidence="3">DUF2007 domain-containing protein</fullName>
    </recommendedName>
</protein>
<dbReference type="EMBL" id="JBHUCX010000008">
    <property type="protein sequence ID" value="MFD1673534.1"/>
    <property type="molecule type" value="Genomic_DNA"/>
</dbReference>
<dbReference type="RefSeq" id="WP_377940966.1">
    <property type="nucleotide sequence ID" value="NZ_JBHUCX010000008.1"/>
</dbReference>
<proteinExistence type="predicted"/>
<keyword evidence="2" id="KW-1185">Reference proteome</keyword>
<dbReference type="Proteomes" id="UP001597079">
    <property type="component" value="Unassembled WGS sequence"/>
</dbReference>
<organism evidence="1 2">
    <name type="scientific">Alicyclobacillus fodiniaquatilis</name>
    <dbReference type="NCBI Taxonomy" id="1661150"/>
    <lineage>
        <taxon>Bacteria</taxon>
        <taxon>Bacillati</taxon>
        <taxon>Bacillota</taxon>
        <taxon>Bacilli</taxon>
        <taxon>Bacillales</taxon>
        <taxon>Alicyclobacillaceae</taxon>
        <taxon>Alicyclobacillus</taxon>
    </lineage>
</organism>